<dbReference type="Proteomes" id="UP000004080">
    <property type="component" value="Unassembled WGS sequence"/>
</dbReference>
<sequence length="191" mass="21508">MLQLQIMTTPGLIEHSTTPAKQRIHQEAAVQSIEQRPADLSIKVTPGKLSIDQSQARADMDLKSLAQRIKDFAAYGQSDWLEGIARRAEEGDELMRIEQGGNPLPEQAQKNAESPLFSFNIGFIPSFFAVKRAYEPARVQIEWHVNQPVITTEVQRPLHEYEPGHVTFAMKQWPSIKFTVTQSPKEGVMSV</sequence>
<comment type="caution">
    <text evidence="1">The sequence shown here is derived from an EMBL/GenBank/DDBJ whole genome shotgun (WGS) entry which is preliminary data.</text>
</comment>
<evidence type="ECO:0000313" key="1">
    <source>
        <dbReference type="EMBL" id="EIT86942.1"/>
    </source>
</evidence>
<dbReference type="STRING" id="1196324.A374_01764"/>
<dbReference type="RefSeq" id="WP_007200454.1">
    <property type="nucleotide sequence ID" value="NZ_AKKV01000019.1"/>
</dbReference>
<dbReference type="EMBL" id="AKKV01000019">
    <property type="protein sequence ID" value="EIT86942.1"/>
    <property type="molecule type" value="Genomic_DNA"/>
</dbReference>
<organism evidence="1 2">
    <name type="scientific">Fictibacillus macauensis ZFHKF-1</name>
    <dbReference type="NCBI Taxonomy" id="1196324"/>
    <lineage>
        <taxon>Bacteria</taxon>
        <taxon>Bacillati</taxon>
        <taxon>Bacillota</taxon>
        <taxon>Bacilli</taxon>
        <taxon>Bacillales</taxon>
        <taxon>Fictibacillaceae</taxon>
        <taxon>Fictibacillus</taxon>
    </lineage>
</organism>
<evidence type="ECO:0008006" key="3">
    <source>
        <dbReference type="Google" id="ProtNLM"/>
    </source>
</evidence>
<keyword evidence="2" id="KW-1185">Reference proteome</keyword>
<protein>
    <recommendedName>
        <fullName evidence="3">YviE</fullName>
    </recommendedName>
</protein>
<reference evidence="1 2" key="1">
    <citation type="journal article" date="2012" name="J. Bacteriol.">
        <title>Genome of Bacillus macauensis ZFHKF-1, a Long-Chain-Forming Bacterium.</title>
        <authorList>
            <person name="Cai L."/>
            <person name="Zhang T."/>
        </authorList>
    </citation>
    <scope>NUCLEOTIDE SEQUENCE [LARGE SCALE GENOMIC DNA]</scope>
    <source>
        <strain evidence="1 2">ZFHKF-1</strain>
    </source>
</reference>
<proteinExistence type="predicted"/>
<dbReference type="InterPro" id="IPR045527">
    <property type="entry name" value="DUF6470"/>
</dbReference>
<gene>
    <name evidence="1" type="ORF">A374_01764</name>
</gene>
<dbReference type="AlphaFoldDB" id="I8ALX7"/>
<dbReference type="eggNOG" id="ENOG5031RPF">
    <property type="taxonomic scope" value="Bacteria"/>
</dbReference>
<evidence type="ECO:0000313" key="2">
    <source>
        <dbReference type="Proteomes" id="UP000004080"/>
    </source>
</evidence>
<dbReference type="OrthoDB" id="2112831at2"/>
<dbReference type="PATRIC" id="fig|1196324.3.peg.350"/>
<name>I8ALX7_9BACL</name>
<dbReference type="Pfam" id="PF20074">
    <property type="entry name" value="DUF6470"/>
    <property type="match status" value="1"/>
</dbReference>
<accession>I8ALX7</accession>